<dbReference type="EMBL" id="CP033915">
    <property type="protein sequence ID" value="AZA88141.1"/>
    <property type="molecule type" value="Genomic_DNA"/>
</dbReference>
<evidence type="ECO:0000313" key="3">
    <source>
        <dbReference type="EMBL" id="AZA96702.1"/>
    </source>
</evidence>
<dbReference type="Proteomes" id="UP000274073">
    <property type="component" value="Chromosome"/>
</dbReference>
<feature type="transmembrane region" description="Helical" evidence="1">
    <location>
        <begin position="12"/>
        <end position="35"/>
    </location>
</feature>
<keyword evidence="1" id="KW-0812">Transmembrane</keyword>
<dbReference type="RefSeq" id="WP_123855057.1">
    <property type="nucleotide sequence ID" value="NZ_CP033912.1"/>
</dbReference>
<keyword evidence="5" id="KW-1185">Reference proteome</keyword>
<dbReference type="Proteomes" id="UP000281741">
    <property type="component" value="Chromosome"/>
</dbReference>
<reference evidence="4 5" key="1">
    <citation type="submission" date="2018-11" db="EMBL/GenBank/DDBJ databases">
        <title>Proposal to divide the Flavobacteriaceae and reorganize its genera based on Amino Acid Identity values calculated from whole genome sequences.</title>
        <authorList>
            <person name="Nicholson A.C."/>
            <person name="Gulvik C.A."/>
            <person name="Whitney A.M."/>
            <person name="Humrighouse B.W."/>
            <person name="Bell M."/>
            <person name="Holmes B."/>
            <person name="Steigerwalt A.G."/>
            <person name="Villarma A."/>
            <person name="Sheth M."/>
            <person name="Batra D."/>
            <person name="Pryor J."/>
            <person name="Bernardet J.-F."/>
            <person name="Hugo C."/>
            <person name="Kampfer P."/>
            <person name="Newman J."/>
            <person name="McQuiston J.R."/>
        </authorList>
    </citation>
    <scope>NUCLEOTIDE SEQUENCE [LARGE SCALE GENOMIC DNA]</scope>
    <source>
        <strain evidence="2 4">G0207</strain>
        <strain evidence="3 5">H5143</strain>
    </source>
</reference>
<proteinExistence type="predicted"/>
<keyword evidence="1" id="KW-1133">Transmembrane helix</keyword>
<name>A0AAD0YJQ8_9FLAO</name>
<evidence type="ECO:0000313" key="5">
    <source>
        <dbReference type="Proteomes" id="UP000281741"/>
    </source>
</evidence>
<feature type="transmembrane region" description="Helical" evidence="1">
    <location>
        <begin position="193"/>
        <end position="212"/>
    </location>
</feature>
<evidence type="ECO:0000313" key="4">
    <source>
        <dbReference type="Proteomes" id="UP000274073"/>
    </source>
</evidence>
<sequence length="235" mass="27324">MLTNPYFYRARLFPALITSIPMLIFVNKIIAVQYADALKNVYDILPFIAHFGLSGAIIFLCVQVNRIVAKEIFQRLHFREELLMPTTNHLLISDTHYPTPIKDKIRNKIKKEFKIVLADAQSETQNENDARKLIVTAVSQIRNVLRGDNLLLQHNIEYGFWRNLIGGSLIAVIFAIAIFWYGEYNKLEDQINTGIICFILYLIPIILSRYIIRRYGNYYSKILYEQFLSTKSKGL</sequence>
<gene>
    <name evidence="2" type="ORF">EG349_15735</name>
    <name evidence="3" type="ORF">EG353_14520</name>
</gene>
<dbReference type="AlphaFoldDB" id="A0AAD0YJQ8"/>
<organism evidence="2 4">
    <name type="scientific">Chryseobacterium shandongense</name>
    <dbReference type="NCBI Taxonomy" id="1493872"/>
    <lineage>
        <taxon>Bacteria</taxon>
        <taxon>Pseudomonadati</taxon>
        <taxon>Bacteroidota</taxon>
        <taxon>Flavobacteriia</taxon>
        <taxon>Flavobacteriales</taxon>
        <taxon>Weeksellaceae</taxon>
        <taxon>Chryseobacterium group</taxon>
        <taxon>Chryseobacterium</taxon>
    </lineage>
</organism>
<evidence type="ECO:0000313" key="2">
    <source>
        <dbReference type="EMBL" id="AZA88141.1"/>
    </source>
</evidence>
<accession>A0AAD0YJQ8</accession>
<feature type="transmembrane region" description="Helical" evidence="1">
    <location>
        <begin position="47"/>
        <end position="69"/>
    </location>
</feature>
<evidence type="ECO:0000256" key="1">
    <source>
        <dbReference type="SAM" id="Phobius"/>
    </source>
</evidence>
<dbReference type="EMBL" id="CP033912">
    <property type="protein sequence ID" value="AZA96702.1"/>
    <property type="molecule type" value="Genomic_DNA"/>
</dbReference>
<protein>
    <submittedName>
        <fullName evidence="2">Uncharacterized protein</fullName>
    </submittedName>
</protein>
<feature type="transmembrane region" description="Helical" evidence="1">
    <location>
        <begin position="160"/>
        <end position="181"/>
    </location>
</feature>
<keyword evidence="1" id="KW-0472">Membrane</keyword>